<dbReference type="InterPro" id="IPR039874">
    <property type="entry name" value="WAPL"/>
</dbReference>
<evidence type="ECO:0000256" key="3">
    <source>
        <dbReference type="SAM" id="MobiDB-lite"/>
    </source>
</evidence>
<feature type="compositionally biased region" description="Acidic residues" evidence="3">
    <location>
        <begin position="1257"/>
        <end position="1274"/>
    </location>
</feature>
<feature type="region of interest" description="Disordered" evidence="3">
    <location>
        <begin position="93"/>
        <end position="123"/>
    </location>
</feature>
<comment type="similarity">
    <text evidence="1">Belongs to the WAPL family.</text>
</comment>
<dbReference type="PROSITE" id="PS51271">
    <property type="entry name" value="WAPL"/>
    <property type="match status" value="1"/>
</dbReference>
<feature type="domain" description="WAPL" evidence="4">
    <location>
        <begin position="679"/>
        <end position="1201"/>
    </location>
</feature>
<feature type="compositionally biased region" description="Basic and acidic residues" evidence="3">
    <location>
        <begin position="605"/>
        <end position="614"/>
    </location>
</feature>
<gene>
    <name evidence="5" type="ORF">NMOB1V02_LOCUS5398</name>
</gene>
<feature type="compositionally biased region" description="Pro residues" evidence="3">
    <location>
        <begin position="479"/>
        <end position="493"/>
    </location>
</feature>
<feature type="compositionally biased region" description="Basic residues" evidence="3">
    <location>
        <begin position="136"/>
        <end position="149"/>
    </location>
</feature>
<dbReference type="PANTHER" id="PTHR22100">
    <property type="entry name" value="WINGS APART-LIKE PROTEIN HOMOLOG"/>
    <property type="match status" value="1"/>
</dbReference>
<dbReference type="OrthoDB" id="78088at2759"/>
<name>A0A7R9BPA6_9CRUS</name>
<protein>
    <recommendedName>
        <fullName evidence="4">WAPL domain-containing protein</fullName>
    </recommendedName>
</protein>
<evidence type="ECO:0000256" key="1">
    <source>
        <dbReference type="ARBA" id="ARBA00006854"/>
    </source>
</evidence>
<feature type="compositionally biased region" description="Low complexity" evidence="3">
    <location>
        <begin position="409"/>
        <end position="422"/>
    </location>
</feature>
<evidence type="ECO:0000313" key="5">
    <source>
        <dbReference type="EMBL" id="CAD7277670.1"/>
    </source>
</evidence>
<dbReference type="EMBL" id="OA883009">
    <property type="protein sequence ID" value="CAD7277670.1"/>
    <property type="molecule type" value="Genomic_DNA"/>
</dbReference>
<evidence type="ECO:0000256" key="2">
    <source>
        <dbReference type="SAM" id="Coils"/>
    </source>
</evidence>
<proteinExistence type="inferred from homology"/>
<accession>A0A7R9BPA6</accession>
<feature type="compositionally biased region" description="Acidic residues" evidence="3">
    <location>
        <begin position="384"/>
        <end position="396"/>
    </location>
</feature>
<dbReference type="PANTHER" id="PTHR22100:SF13">
    <property type="entry name" value="WINGS APART-LIKE PROTEIN HOMOLOG"/>
    <property type="match status" value="1"/>
</dbReference>
<feature type="region of interest" description="Disordered" evidence="3">
    <location>
        <begin position="136"/>
        <end position="181"/>
    </location>
</feature>
<evidence type="ECO:0000259" key="4">
    <source>
        <dbReference type="PROSITE" id="PS51271"/>
    </source>
</evidence>
<keyword evidence="2" id="KW-0175">Coiled coil</keyword>
<reference evidence="5" key="1">
    <citation type="submission" date="2020-11" db="EMBL/GenBank/DDBJ databases">
        <authorList>
            <person name="Tran Van P."/>
        </authorList>
    </citation>
    <scope>NUCLEOTIDE SEQUENCE</scope>
</reference>
<dbReference type="SUPFAM" id="SSF48371">
    <property type="entry name" value="ARM repeat"/>
    <property type="match status" value="1"/>
</dbReference>
<feature type="coiled-coil region" evidence="2">
    <location>
        <begin position="1107"/>
        <end position="1139"/>
    </location>
</feature>
<keyword evidence="6" id="KW-1185">Reference proteome</keyword>
<feature type="region of interest" description="Disordered" evidence="3">
    <location>
        <begin position="599"/>
        <end position="621"/>
    </location>
</feature>
<dbReference type="AlphaFoldDB" id="A0A7R9BPA6"/>
<sequence length="1280" mass="142905">MIRHTSVESTDLIRHFDESCVLFQQTSQPFECVTNRTFRERKNMNGANPRYMQLDPSWNAACGSDAFSFDSGKGSAFDFQDGSSETDIYMHPGLESVDPPPAPKPKKFFKSRDATNSAAPESAPLRKFDLSTLYGPKHKIFKKQPKRRLPPATKNTSGKKLESDPPPSTPTSYLHRAPVSVPAKENKISEVEVRAPLKIVMKKTSSGFHVEASDGVTKKKKHGRPRGRAKKEKYAVSEKEEEDNEVFHEDESLDIAGRISPAVPPPDLPPGVTARSVRYAKRLKSPTSQEEELSPAVETLIFQRSRSKSPRGPRKRSTSGRKRKKRGGLRNVGHRPKKPSPPQATWETLLGPDAIVIPTFRPDSVHNSEPAVTPDQESQSVSDDSPENVEIFEDVMEPCSSEDPRSEDSSSSPQTKSQTSQPFASSEPDQPDHRPSLVLKFGMTSDFPILTSSPSCPDSVFNLTVHKPDDLSESVKPCDVPPPITEPPEPNPMIEPENSCKPVPKRRGRPPKKLPADVPIEEPPTFSSQPNLQVDSQPWLDTIEEEKANSEPQTVDFSAFEPLRQAERIIHIPSRNPSSNNDGRKPRIFFSKSASNRASYKHKWHGDQDEEATKNKAAANAAVTSSDAVSRAYDDFDAEFEPQNAFSDLPKLRKCITAPPKNLGDIDEEAKEIVSLKCGREQKKFFTVVKNVRHGYQIQEIAEFQDFQDDVDYILESLKDSNPIGVRCLSAVSLASKCMVPAFRMHLRAQGTVANFFGALKDAPSDACLSLCTAMTFFVLAQDRLNMDLDCESLNLMLKLIESNTGGEGAEFKETKLDSKELEKHRQKVKEMCAELQSQGHAQTLDLNHITPEHLAVETLLSLTSRRAGEWFKEELRELGGLAHIVNTVNDCLRYLPQARSVEQIHLLPPITWNAKSVEKLKRAERCLRVFQSVTSHNEDNQKYLLSYQNGVLVDCVMKLCELSANEIPSYSMDSFSVRESLADTLLATLLSSMKVLLLLAGDIFSEIPDERPAEILGKRPGLFSLCCQCMFHLKKDVPESFKAEFLILALGILIHLVEKSPKNRDKFLSMRINDGRDIPGETEPMEAFIHLFLNCDANAKEVAEVTDNIIDEMDEARKKKRDQEKQKKEEALEETLNDLVSKAGKHMEETIIGANTAMLLTHCIWDNPGREEALRQLLPEKNFSRLIGLVEKYFNFVKLTATIGNTGANAVQIIDKVLKYLKKRDELKTASNSDADRDAANSSWCLDDSISLPLPDPDESMSAEDSNAVDDDNFSFSSG</sequence>
<dbReference type="InterPro" id="IPR012502">
    <property type="entry name" value="WAPL_dom"/>
</dbReference>
<dbReference type="InterPro" id="IPR022771">
    <property type="entry name" value="WAPL_C"/>
</dbReference>
<dbReference type="EMBL" id="CAJPEX010000972">
    <property type="protein sequence ID" value="CAG0917822.1"/>
    <property type="molecule type" value="Genomic_DNA"/>
</dbReference>
<feature type="region of interest" description="Disordered" evidence="3">
    <location>
        <begin position="1247"/>
        <end position="1280"/>
    </location>
</feature>
<feature type="compositionally biased region" description="Basic residues" evidence="3">
    <location>
        <begin position="305"/>
        <end position="338"/>
    </location>
</feature>
<dbReference type="Pfam" id="PF07814">
    <property type="entry name" value="WAPL"/>
    <property type="match status" value="1"/>
</dbReference>
<dbReference type="Gene3D" id="1.25.10.10">
    <property type="entry name" value="Leucine-rich Repeat Variant"/>
    <property type="match status" value="1"/>
</dbReference>
<feature type="compositionally biased region" description="Basic residues" evidence="3">
    <location>
        <begin position="503"/>
        <end position="512"/>
    </location>
</feature>
<dbReference type="InterPro" id="IPR011989">
    <property type="entry name" value="ARM-like"/>
</dbReference>
<feature type="region of interest" description="Disordered" evidence="3">
    <location>
        <begin position="207"/>
        <end position="533"/>
    </location>
</feature>
<feature type="compositionally biased region" description="Basic residues" evidence="3">
    <location>
        <begin position="218"/>
        <end position="231"/>
    </location>
</feature>
<dbReference type="Proteomes" id="UP000678499">
    <property type="component" value="Unassembled WGS sequence"/>
</dbReference>
<dbReference type="InterPro" id="IPR016024">
    <property type="entry name" value="ARM-type_fold"/>
</dbReference>
<organism evidence="5">
    <name type="scientific">Notodromas monacha</name>
    <dbReference type="NCBI Taxonomy" id="399045"/>
    <lineage>
        <taxon>Eukaryota</taxon>
        <taxon>Metazoa</taxon>
        <taxon>Ecdysozoa</taxon>
        <taxon>Arthropoda</taxon>
        <taxon>Crustacea</taxon>
        <taxon>Oligostraca</taxon>
        <taxon>Ostracoda</taxon>
        <taxon>Podocopa</taxon>
        <taxon>Podocopida</taxon>
        <taxon>Cypridocopina</taxon>
        <taxon>Cypridoidea</taxon>
        <taxon>Cyprididae</taxon>
        <taxon>Notodromas</taxon>
    </lineage>
</organism>
<evidence type="ECO:0000313" key="6">
    <source>
        <dbReference type="Proteomes" id="UP000678499"/>
    </source>
</evidence>